<comment type="similarity">
    <text evidence="2">Belongs to the EamA transporter family.</text>
</comment>
<keyword evidence="7 8" id="KW-0472">Membrane</keyword>
<dbReference type="EMBL" id="CP103300">
    <property type="protein sequence ID" value="UYM16789.1"/>
    <property type="molecule type" value="Genomic_DNA"/>
</dbReference>
<evidence type="ECO:0000256" key="8">
    <source>
        <dbReference type="SAM" id="Phobius"/>
    </source>
</evidence>
<feature type="transmembrane region" description="Helical" evidence="8">
    <location>
        <begin position="184"/>
        <end position="203"/>
    </location>
</feature>
<keyword evidence="6 8" id="KW-1133">Transmembrane helix</keyword>
<reference evidence="10" key="1">
    <citation type="submission" date="2022-10" db="EMBL/GenBank/DDBJ databases">
        <title>Completed Genome Sequence of two octocoral isolated bacterium, Endozoicomonas euniceicola EF212T and Endozoicomonas gorgoniicola PS125T.</title>
        <authorList>
            <person name="Chiou Y.-J."/>
            <person name="Chen Y.-H."/>
        </authorList>
    </citation>
    <scope>NUCLEOTIDE SEQUENCE</scope>
    <source>
        <strain evidence="10">EF212</strain>
    </source>
</reference>
<keyword evidence="4" id="KW-1003">Cell membrane</keyword>
<keyword evidence="5 8" id="KW-0812">Transmembrane</keyword>
<organism evidence="10 11">
    <name type="scientific">Endozoicomonas euniceicola</name>
    <dbReference type="NCBI Taxonomy" id="1234143"/>
    <lineage>
        <taxon>Bacteria</taxon>
        <taxon>Pseudomonadati</taxon>
        <taxon>Pseudomonadota</taxon>
        <taxon>Gammaproteobacteria</taxon>
        <taxon>Oceanospirillales</taxon>
        <taxon>Endozoicomonadaceae</taxon>
        <taxon>Endozoicomonas</taxon>
    </lineage>
</organism>
<feature type="transmembrane region" description="Helical" evidence="8">
    <location>
        <begin position="107"/>
        <end position="125"/>
    </location>
</feature>
<evidence type="ECO:0000256" key="1">
    <source>
        <dbReference type="ARBA" id="ARBA00004651"/>
    </source>
</evidence>
<gene>
    <name evidence="10" type="primary">rarD</name>
    <name evidence="10" type="ORF">NX720_02360</name>
</gene>
<dbReference type="NCBIfam" id="TIGR00688">
    <property type="entry name" value="rarD"/>
    <property type="match status" value="1"/>
</dbReference>
<keyword evidence="3" id="KW-0813">Transport</keyword>
<evidence type="ECO:0000256" key="5">
    <source>
        <dbReference type="ARBA" id="ARBA00022692"/>
    </source>
</evidence>
<dbReference type="SUPFAM" id="SSF103481">
    <property type="entry name" value="Multidrug resistance efflux transporter EmrE"/>
    <property type="match status" value="2"/>
</dbReference>
<feature type="transmembrane region" description="Helical" evidence="8">
    <location>
        <begin position="12"/>
        <end position="32"/>
    </location>
</feature>
<evidence type="ECO:0000256" key="2">
    <source>
        <dbReference type="ARBA" id="ARBA00007362"/>
    </source>
</evidence>
<feature type="transmembrane region" description="Helical" evidence="8">
    <location>
        <begin position="77"/>
        <end position="95"/>
    </location>
</feature>
<feature type="transmembrane region" description="Helical" evidence="8">
    <location>
        <begin position="44"/>
        <end position="65"/>
    </location>
</feature>
<evidence type="ECO:0000256" key="4">
    <source>
        <dbReference type="ARBA" id="ARBA00022475"/>
    </source>
</evidence>
<proteinExistence type="inferred from homology"/>
<keyword evidence="11" id="KW-1185">Reference proteome</keyword>
<protein>
    <submittedName>
        <fullName evidence="10">EamA family transporter RarD</fullName>
    </submittedName>
</protein>
<evidence type="ECO:0000313" key="10">
    <source>
        <dbReference type="EMBL" id="UYM16789.1"/>
    </source>
</evidence>
<feature type="transmembrane region" description="Helical" evidence="8">
    <location>
        <begin position="215"/>
        <end position="235"/>
    </location>
</feature>
<dbReference type="InterPro" id="IPR000620">
    <property type="entry name" value="EamA_dom"/>
</dbReference>
<evidence type="ECO:0000256" key="7">
    <source>
        <dbReference type="ARBA" id="ARBA00023136"/>
    </source>
</evidence>
<comment type="subcellular location">
    <subcellularLocation>
        <location evidence="1">Cell membrane</location>
        <topology evidence="1">Multi-pass membrane protein</topology>
    </subcellularLocation>
</comment>
<dbReference type="Proteomes" id="UP001163255">
    <property type="component" value="Chromosome"/>
</dbReference>
<sequence>MNQTPSPPQYQYGCGLTCSVTASVLFGITPWLVQQLYINGNELFWVRMVTGSLYLIIIITMSAQWQDVKQMIRHGRNLLFLIPGTALIGIQWWLFVWAPVNQQTKELALGYFLLPLTLALTGWFFHDEKLNLAQKLAITLAASGIAIELWQHGQLPWVALVVAGLYPVYFMVRQNVKASAASIKFFEVSIFLPFALYFLSQSSEFILCIQSTPSLWLLLPLFGIICASSMLLYVSASKKLPFSLFGLLSYLEPALIFVIAVAVLQEPFEATQCVTYGLIWAATLIVVIDLIRLLLHQINQQKKG</sequence>
<evidence type="ECO:0000313" key="11">
    <source>
        <dbReference type="Proteomes" id="UP001163255"/>
    </source>
</evidence>
<feature type="transmembrane region" description="Helical" evidence="8">
    <location>
        <begin position="276"/>
        <end position="295"/>
    </location>
</feature>
<evidence type="ECO:0000256" key="6">
    <source>
        <dbReference type="ARBA" id="ARBA00022989"/>
    </source>
</evidence>
<dbReference type="RefSeq" id="WP_262599141.1">
    <property type="nucleotide sequence ID" value="NZ_CP103300.1"/>
</dbReference>
<dbReference type="InterPro" id="IPR004626">
    <property type="entry name" value="RarD"/>
</dbReference>
<accession>A0ABY6GXW1</accession>
<evidence type="ECO:0000259" key="9">
    <source>
        <dbReference type="Pfam" id="PF00892"/>
    </source>
</evidence>
<dbReference type="InterPro" id="IPR037185">
    <property type="entry name" value="EmrE-like"/>
</dbReference>
<dbReference type="Pfam" id="PF00892">
    <property type="entry name" value="EamA"/>
    <property type="match status" value="1"/>
</dbReference>
<name>A0ABY6GXW1_9GAMM</name>
<feature type="transmembrane region" description="Helical" evidence="8">
    <location>
        <begin position="242"/>
        <end position="264"/>
    </location>
</feature>
<evidence type="ECO:0000256" key="3">
    <source>
        <dbReference type="ARBA" id="ARBA00022448"/>
    </source>
</evidence>
<feature type="domain" description="EamA" evidence="9">
    <location>
        <begin position="15"/>
        <end position="147"/>
    </location>
</feature>